<gene>
    <name evidence="10" type="primary">LOC111007386</name>
</gene>
<dbReference type="PIRSF" id="PIRSF017300">
    <property type="entry name" value="snoRNP_Mpp10"/>
    <property type="match status" value="1"/>
</dbReference>
<proteinExistence type="inferred from homology"/>
<dbReference type="GO" id="GO:0034457">
    <property type="term" value="C:Mpp10 complex"/>
    <property type="evidence" value="ECO:0007669"/>
    <property type="project" value="UniProtKB-UniRule"/>
</dbReference>
<evidence type="ECO:0000256" key="2">
    <source>
        <dbReference type="ARBA" id="ARBA00022517"/>
    </source>
</evidence>
<comment type="subcellular location">
    <subcellularLocation>
        <location evidence="1 7">Nucleus</location>
        <location evidence="1 7">Nucleolus</location>
    </subcellularLocation>
</comment>
<feature type="region of interest" description="Disordered" evidence="8">
    <location>
        <begin position="518"/>
        <end position="560"/>
    </location>
</feature>
<dbReference type="Proteomes" id="UP000504603">
    <property type="component" value="Unplaced"/>
</dbReference>
<comment type="similarity">
    <text evidence="6 7">Belongs to the MPP10 family.</text>
</comment>
<evidence type="ECO:0000256" key="5">
    <source>
        <dbReference type="ARBA" id="ARBA00023274"/>
    </source>
</evidence>
<reference evidence="10" key="1">
    <citation type="submission" date="2025-08" db="UniProtKB">
        <authorList>
            <consortium name="RefSeq"/>
        </authorList>
    </citation>
    <scope>IDENTIFICATION</scope>
    <source>
        <strain evidence="10">OHB3-1</strain>
    </source>
</reference>
<evidence type="ECO:0000256" key="1">
    <source>
        <dbReference type="ARBA" id="ARBA00004604"/>
    </source>
</evidence>
<feature type="compositionally biased region" description="Acidic residues" evidence="8">
    <location>
        <begin position="285"/>
        <end position="302"/>
    </location>
</feature>
<dbReference type="KEGG" id="mcha:111007386"/>
<comment type="function">
    <text evidence="7">Involved in nucleolar processing of pre-18S ribosomal RNA.</text>
</comment>
<dbReference type="Pfam" id="PF04006">
    <property type="entry name" value="Mpp10"/>
    <property type="match status" value="1"/>
</dbReference>
<sequence>MEAEKVVLLPTTEAGLEPLHFLKCTDPPLWLAPNPSLSKVARLASQNLFSTLKSFSPKSPFDHLLVDGFDAEQIWQQIDLQSQPLLARVHRDLKWFEKNPKEISNLKVALVNKKNVVQEMVNGLGEESDDFEEDIKEFDEEEEEEDEDKDDEEGEENYEEDEEEEDGDAEKEESDDEDEGEGDNDGIEDGFLKIKELEKFMEEDEVREYGLEENKSSKKEKKQRREREEESDDDEDEEDDELGEFDLHDEEDEDASKLGKARYKDFFGAKQKNSGRRKSKLTDGSESEFSDSGDEEGDDEARDEQKSEKLSTHQKQLKKLQSQIEMMEKANLEPKTWTMQGEVTAARRPKNSALEVDLDFEHNVRPAPVITEEVTATLEEMIQKRILEGRFDDVQKAPKRPTKAPREIKDLDENKSKKGLSELYEEEYVEKTNLVTAPSSFSDETKKEASILFKELCLKLDALSHFTFAPKPVIEDMSIAVNVPALAMEEIAPVAVSDAAMLAPEEVFAGKGEIKEDAELTQSDRKRRRANKKRKYKAMVAKRDAKKPRNTTVSNTNAGQ</sequence>
<dbReference type="AlphaFoldDB" id="A0A6J1C125"/>
<keyword evidence="5 7" id="KW-0687">Ribonucleoprotein</keyword>
<feature type="region of interest" description="Disordered" evidence="8">
    <location>
        <begin position="123"/>
        <end position="321"/>
    </location>
</feature>
<dbReference type="PANTHER" id="PTHR17039:SF0">
    <property type="entry name" value="U3 SMALL NUCLEOLAR RIBONUCLEOPROTEIN PROTEIN MPP10"/>
    <property type="match status" value="1"/>
</dbReference>
<keyword evidence="4 7" id="KW-0539">Nucleus</keyword>
<feature type="compositionally biased region" description="Polar residues" evidence="8">
    <location>
        <begin position="550"/>
        <end position="560"/>
    </location>
</feature>
<keyword evidence="2 7" id="KW-0690">Ribosome biogenesis</keyword>
<feature type="compositionally biased region" description="Acidic residues" evidence="8">
    <location>
        <begin position="229"/>
        <end position="254"/>
    </location>
</feature>
<name>A0A6J1C125_MOMCH</name>
<dbReference type="InterPro" id="IPR012173">
    <property type="entry name" value="Mpp10"/>
</dbReference>
<evidence type="ECO:0000256" key="3">
    <source>
        <dbReference type="ARBA" id="ARBA00022552"/>
    </source>
</evidence>
<feature type="compositionally biased region" description="Acidic residues" evidence="8">
    <location>
        <begin position="126"/>
        <end position="188"/>
    </location>
</feature>
<feature type="compositionally biased region" description="Basic residues" evidence="8">
    <location>
        <begin position="525"/>
        <end position="537"/>
    </location>
</feature>
<evidence type="ECO:0000256" key="7">
    <source>
        <dbReference type="PIRNR" id="PIRNR017300"/>
    </source>
</evidence>
<evidence type="ECO:0000313" key="9">
    <source>
        <dbReference type="Proteomes" id="UP000504603"/>
    </source>
</evidence>
<keyword evidence="3 7" id="KW-0698">rRNA processing</keyword>
<keyword evidence="9" id="KW-1185">Reference proteome</keyword>
<evidence type="ECO:0000256" key="8">
    <source>
        <dbReference type="SAM" id="MobiDB-lite"/>
    </source>
</evidence>
<dbReference type="PANTHER" id="PTHR17039">
    <property type="entry name" value="U3 SMALL NUCLEOLAR RIBONUCLEOPROTEIN PROTEIN MPP10"/>
    <property type="match status" value="1"/>
</dbReference>
<evidence type="ECO:0000256" key="4">
    <source>
        <dbReference type="ARBA" id="ARBA00023242"/>
    </source>
</evidence>
<dbReference type="RefSeq" id="XP_022135430.1">
    <property type="nucleotide sequence ID" value="XM_022279738.1"/>
</dbReference>
<feature type="compositionally biased region" description="Basic and acidic residues" evidence="8">
    <location>
        <begin position="207"/>
        <end position="228"/>
    </location>
</feature>
<organism evidence="9 10">
    <name type="scientific">Momordica charantia</name>
    <name type="common">Bitter gourd</name>
    <name type="synonym">Balsam pear</name>
    <dbReference type="NCBI Taxonomy" id="3673"/>
    <lineage>
        <taxon>Eukaryota</taxon>
        <taxon>Viridiplantae</taxon>
        <taxon>Streptophyta</taxon>
        <taxon>Embryophyta</taxon>
        <taxon>Tracheophyta</taxon>
        <taxon>Spermatophyta</taxon>
        <taxon>Magnoliopsida</taxon>
        <taxon>eudicotyledons</taxon>
        <taxon>Gunneridae</taxon>
        <taxon>Pentapetalae</taxon>
        <taxon>rosids</taxon>
        <taxon>fabids</taxon>
        <taxon>Cucurbitales</taxon>
        <taxon>Cucurbitaceae</taxon>
        <taxon>Momordiceae</taxon>
        <taxon>Momordica</taxon>
    </lineage>
</organism>
<feature type="compositionally biased region" description="Basic and acidic residues" evidence="8">
    <location>
        <begin position="190"/>
        <end position="200"/>
    </location>
</feature>
<accession>A0A6J1C125</accession>
<evidence type="ECO:0000256" key="6">
    <source>
        <dbReference type="ARBA" id="ARBA00029455"/>
    </source>
</evidence>
<dbReference type="GeneID" id="111007386"/>
<dbReference type="GO" id="GO:0005732">
    <property type="term" value="C:sno(s)RNA-containing ribonucleoprotein complex"/>
    <property type="evidence" value="ECO:0007669"/>
    <property type="project" value="UniProtKB-UniRule"/>
</dbReference>
<dbReference type="OrthoDB" id="445326at2759"/>
<dbReference type="GO" id="GO:0032040">
    <property type="term" value="C:small-subunit processome"/>
    <property type="evidence" value="ECO:0007669"/>
    <property type="project" value="TreeGrafter"/>
</dbReference>
<dbReference type="GO" id="GO:0006364">
    <property type="term" value="P:rRNA processing"/>
    <property type="evidence" value="ECO:0007669"/>
    <property type="project" value="UniProtKB-KW"/>
</dbReference>
<protein>
    <recommendedName>
        <fullName evidence="7">U3 small nucleolar ribonucleoprotein protein MPP10</fullName>
    </recommendedName>
</protein>
<evidence type="ECO:0000313" key="10">
    <source>
        <dbReference type="RefSeq" id="XP_022135430.1"/>
    </source>
</evidence>